<comment type="subcellular location">
    <subcellularLocation>
        <location evidence="1">Nucleus</location>
    </subcellularLocation>
</comment>
<evidence type="ECO:0000256" key="2">
    <source>
        <dbReference type="ARBA" id="ARBA00022723"/>
    </source>
</evidence>
<evidence type="ECO:0000256" key="5">
    <source>
        <dbReference type="ARBA" id="ARBA00023242"/>
    </source>
</evidence>
<evidence type="ECO:0000256" key="4">
    <source>
        <dbReference type="ARBA" id="ARBA00022833"/>
    </source>
</evidence>
<dbReference type="Proteomes" id="UP000684084">
    <property type="component" value="Unassembled WGS sequence"/>
</dbReference>
<organism evidence="6 7">
    <name type="scientific">Rhizophagus irregularis</name>
    <dbReference type="NCBI Taxonomy" id="588596"/>
    <lineage>
        <taxon>Eukaryota</taxon>
        <taxon>Fungi</taxon>
        <taxon>Fungi incertae sedis</taxon>
        <taxon>Mucoromycota</taxon>
        <taxon>Glomeromycotina</taxon>
        <taxon>Glomeromycetes</taxon>
        <taxon>Glomerales</taxon>
        <taxon>Glomeraceae</taxon>
        <taxon>Rhizophagus</taxon>
    </lineage>
</organism>
<dbReference type="GO" id="GO:0005634">
    <property type="term" value="C:nucleus"/>
    <property type="evidence" value="ECO:0007669"/>
    <property type="project" value="UniProtKB-SubCell"/>
</dbReference>
<comment type="caution">
    <text evidence="6">The sequence shown here is derived from an EMBL/GenBank/DDBJ whole genome shotgun (WGS) entry which is preliminary data.</text>
</comment>
<dbReference type="GO" id="GO:0008270">
    <property type="term" value="F:zinc ion binding"/>
    <property type="evidence" value="ECO:0007669"/>
    <property type="project" value="UniProtKB-KW"/>
</dbReference>
<gene>
    <name evidence="6" type="ORF">CHRIB12_LOCUS18858</name>
</gene>
<evidence type="ECO:0008006" key="8">
    <source>
        <dbReference type="Google" id="ProtNLM"/>
    </source>
</evidence>
<dbReference type="AlphaFoldDB" id="A0A915ZPD6"/>
<proteinExistence type="predicted"/>
<keyword evidence="5" id="KW-0539">Nucleus</keyword>
<accession>A0A915ZPD6</accession>
<reference evidence="6" key="1">
    <citation type="submission" date="2020-05" db="EMBL/GenBank/DDBJ databases">
        <authorList>
            <person name="Rincon C."/>
            <person name="Sanders R I."/>
            <person name="Robbins C."/>
            <person name="Chaturvedi A."/>
        </authorList>
    </citation>
    <scope>NUCLEOTIDE SEQUENCE</scope>
    <source>
        <strain evidence="6">CHB12</strain>
    </source>
</reference>
<keyword evidence="3" id="KW-0863">Zinc-finger</keyword>
<name>A0A915ZPD6_9GLOM</name>
<dbReference type="OrthoDB" id="2432695at2759"/>
<evidence type="ECO:0000256" key="3">
    <source>
        <dbReference type="ARBA" id="ARBA00022771"/>
    </source>
</evidence>
<keyword evidence="2" id="KW-0479">Metal-binding</keyword>
<keyword evidence="4" id="KW-0862">Zinc</keyword>
<dbReference type="EMBL" id="CAGKOT010000051">
    <property type="protein sequence ID" value="CAB5384422.1"/>
    <property type="molecule type" value="Genomic_DNA"/>
</dbReference>
<evidence type="ECO:0000313" key="7">
    <source>
        <dbReference type="Proteomes" id="UP000684084"/>
    </source>
</evidence>
<dbReference type="PANTHER" id="PTHR46481:SF10">
    <property type="entry name" value="ZINC FINGER BED DOMAIN-CONTAINING PROTEIN 39"/>
    <property type="match status" value="1"/>
</dbReference>
<protein>
    <recommendedName>
        <fullName evidence="8">BED-type domain-containing protein</fullName>
    </recommendedName>
</protein>
<evidence type="ECO:0000313" key="6">
    <source>
        <dbReference type="EMBL" id="CAB5384422.1"/>
    </source>
</evidence>
<sequence length="526" mass="60382">MSIDLTEPTTPPSSRLGKRKALHSDLFTKKLFVQRDLPPEHKDAKTHYEVQCLNCSKPKFWYRKIGDSSTSNLWRHVEIYHPEKDLRPKKKAKNAVADNQSTLDEFMNQKEIPSRFTQTDFRKFLTGWIIADDQPFTTTENIHFRNMVKVLNSDALVPKADTIKKDVMESFEEERKKRKILFQNIPGRISFALDAWTSINGYGFLAITVHWITKDWKLCDSLLDFIKLSGPHSGENLRNAFVESCNDFGILEKIFAITSDNASNNDTFMRYLEDVCQNKSINFNAVDNHCCCIAHIMNLAVQDILKQIKAGEAESEDTILNNMDITVTTGDIIPKALDATASSDKELRIFELSDDKWDRIERIVSVLMIFVQATNVVSFAKYPMLSSAIPVYNYLIDELEEYCDNCDSSDDIVTAVKAGSTNQPKILSEYWAKFYFPQDEINDKIYKDLMVEPTNDELNEALNKLSNNKASGPTGISNEMLKHTSPEFKEIIRKLIILIFNNQEIPLEWKYANVYPIPKPKPWVVN</sequence>
<dbReference type="InterPro" id="IPR052035">
    <property type="entry name" value="ZnF_BED_domain_contain"/>
</dbReference>
<evidence type="ECO:0000256" key="1">
    <source>
        <dbReference type="ARBA" id="ARBA00004123"/>
    </source>
</evidence>
<dbReference type="PANTHER" id="PTHR46481">
    <property type="entry name" value="ZINC FINGER BED DOMAIN-CONTAINING PROTEIN 4"/>
    <property type="match status" value="1"/>
</dbReference>